<reference evidence="3" key="1">
    <citation type="submission" date="2016-10" db="EMBL/GenBank/DDBJ databases">
        <authorList>
            <person name="Varghese N."/>
            <person name="Submissions S."/>
        </authorList>
    </citation>
    <scope>NUCLEOTIDE SEQUENCE [LARGE SCALE GENOMIC DNA]</scope>
    <source>
        <strain evidence="3">DSM 27981</strain>
    </source>
</reference>
<organism evidence="2 3">
    <name type="scientific">Paracidovorax wautersii</name>
    <dbReference type="NCBI Taxonomy" id="1177982"/>
    <lineage>
        <taxon>Bacteria</taxon>
        <taxon>Pseudomonadati</taxon>
        <taxon>Pseudomonadota</taxon>
        <taxon>Betaproteobacteria</taxon>
        <taxon>Burkholderiales</taxon>
        <taxon>Comamonadaceae</taxon>
        <taxon>Paracidovorax</taxon>
    </lineage>
</organism>
<evidence type="ECO:0000313" key="2">
    <source>
        <dbReference type="EMBL" id="SFF33983.1"/>
    </source>
</evidence>
<feature type="transmembrane region" description="Helical" evidence="1">
    <location>
        <begin position="44"/>
        <end position="67"/>
    </location>
</feature>
<sequence>MGNRGQIARIALRGLFLGILTAVFAMVVWYVWRPSHLVWARNAYAMTQAGAWDGWEGFIALLAYWFFELRGRAIVTVLAMVLWCLSAWSVLGSAIRGHIHD</sequence>
<feature type="transmembrane region" description="Helical" evidence="1">
    <location>
        <begin position="12"/>
        <end position="32"/>
    </location>
</feature>
<accession>A0A1I2HWZ1</accession>
<dbReference type="STRING" id="1177982.SAMN04489711_1393"/>
<gene>
    <name evidence="2" type="ORF">SAMN04489711_1393</name>
</gene>
<feature type="transmembrane region" description="Helical" evidence="1">
    <location>
        <begin position="74"/>
        <end position="95"/>
    </location>
</feature>
<dbReference type="Proteomes" id="UP000199119">
    <property type="component" value="Unassembled WGS sequence"/>
</dbReference>
<keyword evidence="3" id="KW-1185">Reference proteome</keyword>
<keyword evidence="1" id="KW-0472">Membrane</keyword>
<keyword evidence="1" id="KW-0812">Transmembrane</keyword>
<keyword evidence="1" id="KW-1133">Transmembrane helix</keyword>
<proteinExistence type="predicted"/>
<dbReference type="EMBL" id="FONX01000039">
    <property type="protein sequence ID" value="SFF33983.1"/>
    <property type="molecule type" value="Genomic_DNA"/>
</dbReference>
<dbReference type="AlphaFoldDB" id="A0A1I2HWZ1"/>
<protein>
    <submittedName>
        <fullName evidence="2">Uncharacterized protein</fullName>
    </submittedName>
</protein>
<evidence type="ECO:0000256" key="1">
    <source>
        <dbReference type="SAM" id="Phobius"/>
    </source>
</evidence>
<name>A0A1I2HWZ1_9BURK</name>
<evidence type="ECO:0000313" key="3">
    <source>
        <dbReference type="Proteomes" id="UP000199119"/>
    </source>
</evidence>